<keyword evidence="5" id="KW-0067">ATP-binding</keyword>
<organism evidence="8 9">
    <name type="scientific">Kineococcus glutinatus</name>
    <dbReference type="NCBI Taxonomy" id="1070872"/>
    <lineage>
        <taxon>Bacteria</taxon>
        <taxon>Bacillati</taxon>
        <taxon>Actinomycetota</taxon>
        <taxon>Actinomycetes</taxon>
        <taxon>Kineosporiales</taxon>
        <taxon>Kineosporiaceae</taxon>
        <taxon>Kineococcus</taxon>
    </lineage>
</organism>
<evidence type="ECO:0000256" key="4">
    <source>
        <dbReference type="ARBA" id="ARBA00022777"/>
    </source>
</evidence>
<name>A0ABP9H8G1_9ACTN</name>
<dbReference type="InterPro" id="IPR011611">
    <property type="entry name" value="PfkB_dom"/>
</dbReference>
<evidence type="ECO:0000256" key="6">
    <source>
        <dbReference type="PIRNR" id="PIRNR000535"/>
    </source>
</evidence>
<comment type="caution">
    <text evidence="8">The sequence shown here is derived from an EMBL/GenBank/DDBJ whole genome shotgun (WGS) entry which is preliminary data.</text>
</comment>
<evidence type="ECO:0000313" key="9">
    <source>
        <dbReference type="Proteomes" id="UP001501195"/>
    </source>
</evidence>
<dbReference type="GO" id="GO:0016301">
    <property type="term" value="F:kinase activity"/>
    <property type="evidence" value="ECO:0007669"/>
    <property type="project" value="UniProtKB-KW"/>
</dbReference>
<keyword evidence="4 8" id="KW-0418">Kinase</keyword>
<keyword evidence="2 6" id="KW-0808">Transferase</keyword>
<evidence type="ECO:0000256" key="2">
    <source>
        <dbReference type="ARBA" id="ARBA00022679"/>
    </source>
</evidence>
<dbReference type="PIRSF" id="PIRSF000535">
    <property type="entry name" value="1PFK/6PFK/LacC"/>
    <property type="match status" value="1"/>
</dbReference>
<proteinExistence type="inferred from homology"/>
<evidence type="ECO:0000256" key="5">
    <source>
        <dbReference type="ARBA" id="ARBA00022840"/>
    </source>
</evidence>
<accession>A0ABP9H8G1</accession>
<sequence>MPDVVVFAPAPSLRVTAEPAPDGSTEIHLHPGGQGVWAGRMARTLEAAVTLSLPLGGESGVALRALLEHEGQRVLVTGTAGPTPTVVLDHGREPGGGDAEGGRVVAQSHGALTRHEVDELYTRTLEAALSADVVVLTGVENPGTLDESIYTRLARDLRANGPAVVADLSGAALLAAVEGGLSVLKTAHDELVETQLCEGDEPEQLLDAARELQERGAEVVLVSRAGEPALLLDAEGRAFALRGPELTVVQHRGAGDSMCGALAVAVASGADAVSAARLATAAGALNVTRQGLGTGHADAIRALAKRVEVRELH</sequence>
<protein>
    <submittedName>
        <fullName evidence="8">PfkB family carbohydrate kinase</fullName>
    </submittedName>
</protein>
<dbReference type="Proteomes" id="UP001501195">
    <property type="component" value="Unassembled WGS sequence"/>
</dbReference>
<evidence type="ECO:0000256" key="3">
    <source>
        <dbReference type="ARBA" id="ARBA00022741"/>
    </source>
</evidence>
<evidence type="ECO:0000259" key="7">
    <source>
        <dbReference type="Pfam" id="PF00294"/>
    </source>
</evidence>
<dbReference type="Gene3D" id="3.40.1190.20">
    <property type="match status" value="1"/>
</dbReference>
<dbReference type="InterPro" id="IPR017583">
    <property type="entry name" value="Tagatose/fructose_Pkinase"/>
</dbReference>
<keyword evidence="9" id="KW-1185">Reference proteome</keyword>
<dbReference type="InterPro" id="IPR029056">
    <property type="entry name" value="Ribokinase-like"/>
</dbReference>
<keyword evidence="3" id="KW-0547">Nucleotide-binding</keyword>
<dbReference type="PANTHER" id="PTHR46566">
    <property type="entry name" value="1-PHOSPHOFRUCTOKINASE-RELATED"/>
    <property type="match status" value="1"/>
</dbReference>
<dbReference type="Pfam" id="PF00294">
    <property type="entry name" value="PfkB"/>
    <property type="match status" value="1"/>
</dbReference>
<dbReference type="PANTHER" id="PTHR46566:SF2">
    <property type="entry name" value="ATP-DEPENDENT 6-PHOSPHOFRUCTOKINASE ISOZYME 2"/>
    <property type="match status" value="1"/>
</dbReference>
<evidence type="ECO:0000313" key="8">
    <source>
        <dbReference type="EMBL" id="GAA4963946.1"/>
    </source>
</evidence>
<comment type="similarity">
    <text evidence="1">Belongs to the carbohydrate kinase PfkB family.</text>
</comment>
<feature type="domain" description="Carbohydrate kinase PfkB" evidence="7">
    <location>
        <begin position="25"/>
        <end position="294"/>
    </location>
</feature>
<dbReference type="EMBL" id="BAABIL010000042">
    <property type="protein sequence ID" value="GAA4963946.1"/>
    <property type="molecule type" value="Genomic_DNA"/>
</dbReference>
<dbReference type="SUPFAM" id="SSF53613">
    <property type="entry name" value="Ribokinase-like"/>
    <property type="match status" value="1"/>
</dbReference>
<evidence type="ECO:0000256" key="1">
    <source>
        <dbReference type="ARBA" id="ARBA00010688"/>
    </source>
</evidence>
<reference evidence="9" key="1">
    <citation type="journal article" date="2019" name="Int. J. Syst. Evol. Microbiol.">
        <title>The Global Catalogue of Microorganisms (GCM) 10K type strain sequencing project: providing services to taxonomists for standard genome sequencing and annotation.</title>
        <authorList>
            <consortium name="The Broad Institute Genomics Platform"/>
            <consortium name="The Broad Institute Genome Sequencing Center for Infectious Disease"/>
            <person name="Wu L."/>
            <person name="Ma J."/>
        </authorList>
    </citation>
    <scope>NUCLEOTIDE SEQUENCE [LARGE SCALE GENOMIC DNA]</scope>
    <source>
        <strain evidence="9">JCM 18126</strain>
    </source>
</reference>
<dbReference type="RefSeq" id="WP_345710640.1">
    <property type="nucleotide sequence ID" value="NZ_BAABIL010000042.1"/>
</dbReference>
<gene>
    <name evidence="8" type="ORF">GCM10023225_03980</name>
</gene>